<dbReference type="InterPro" id="IPR011701">
    <property type="entry name" value="MFS"/>
</dbReference>
<dbReference type="Pfam" id="PF07690">
    <property type="entry name" value="MFS_1"/>
    <property type="match status" value="1"/>
</dbReference>
<feature type="transmembrane region" description="Helical" evidence="6">
    <location>
        <begin position="76"/>
        <end position="94"/>
    </location>
</feature>
<dbReference type="Proteomes" id="UP001165060">
    <property type="component" value="Unassembled WGS sequence"/>
</dbReference>
<keyword evidence="2 6" id="KW-0812">Transmembrane</keyword>
<organism evidence="8 9">
    <name type="scientific">Tetraparma gracilis</name>
    <dbReference type="NCBI Taxonomy" id="2962635"/>
    <lineage>
        <taxon>Eukaryota</taxon>
        <taxon>Sar</taxon>
        <taxon>Stramenopiles</taxon>
        <taxon>Ochrophyta</taxon>
        <taxon>Bolidophyceae</taxon>
        <taxon>Parmales</taxon>
        <taxon>Triparmaceae</taxon>
        <taxon>Tetraparma</taxon>
    </lineage>
</organism>
<dbReference type="Gene3D" id="1.20.1250.20">
    <property type="entry name" value="MFS general substrate transporter like domains"/>
    <property type="match status" value="2"/>
</dbReference>
<proteinExistence type="predicted"/>
<feature type="transmembrane region" description="Helical" evidence="6">
    <location>
        <begin position="292"/>
        <end position="314"/>
    </location>
</feature>
<feature type="transmembrane region" description="Helical" evidence="6">
    <location>
        <begin position="182"/>
        <end position="206"/>
    </location>
</feature>
<keyword evidence="9" id="KW-1185">Reference proteome</keyword>
<dbReference type="InterPro" id="IPR051337">
    <property type="entry name" value="OPA_Antiporter"/>
</dbReference>
<dbReference type="EMBL" id="BRYB01000323">
    <property type="protein sequence ID" value="GMI27699.1"/>
    <property type="molecule type" value="Genomic_DNA"/>
</dbReference>
<dbReference type="InterPro" id="IPR036259">
    <property type="entry name" value="MFS_trans_sf"/>
</dbReference>
<keyword evidence="4 6" id="KW-0472">Membrane</keyword>
<feature type="transmembrane region" description="Helical" evidence="6">
    <location>
        <begin position="448"/>
        <end position="470"/>
    </location>
</feature>
<evidence type="ECO:0000256" key="5">
    <source>
        <dbReference type="SAM" id="MobiDB-lite"/>
    </source>
</evidence>
<feature type="compositionally biased region" description="Gly residues" evidence="5">
    <location>
        <begin position="621"/>
        <end position="644"/>
    </location>
</feature>
<evidence type="ECO:0000256" key="2">
    <source>
        <dbReference type="ARBA" id="ARBA00022692"/>
    </source>
</evidence>
<feature type="transmembrane region" description="Helical" evidence="6">
    <location>
        <begin position="144"/>
        <end position="162"/>
    </location>
</feature>
<evidence type="ECO:0000256" key="3">
    <source>
        <dbReference type="ARBA" id="ARBA00022989"/>
    </source>
</evidence>
<feature type="region of interest" description="Disordered" evidence="5">
    <location>
        <begin position="606"/>
        <end position="653"/>
    </location>
</feature>
<evidence type="ECO:0000256" key="4">
    <source>
        <dbReference type="ARBA" id="ARBA00023136"/>
    </source>
</evidence>
<protein>
    <recommendedName>
        <fullName evidence="7">Major facilitator superfamily (MFS) profile domain-containing protein</fullName>
    </recommendedName>
</protein>
<evidence type="ECO:0000313" key="9">
    <source>
        <dbReference type="Proteomes" id="UP001165060"/>
    </source>
</evidence>
<feature type="transmembrane region" description="Helical" evidence="6">
    <location>
        <begin position="114"/>
        <end position="132"/>
    </location>
</feature>
<dbReference type="InterPro" id="IPR020846">
    <property type="entry name" value="MFS_dom"/>
</dbReference>
<dbReference type="PROSITE" id="PS50850">
    <property type="entry name" value="MFS"/>
    <property type="match status" value="1"/>
</dbReference>
<reference evidence="8 9" key="1">
    <citation type="journal article" date="2023" name="Commun. Biol.">
        <title>Genome analysis of Parmales, the sister group of diatoms, reveals the evolutionary specialization of diatoms from phago-mixotrophs to photoautotrophs.</title>
        <authorList>
            <person name="Ban H."/>
            <person name="Sato S."/>
            <person name="Yoshikawa S."/>
            <person name="Yamada K."/>
            <person name="Nakamura Y."/>
            <person name="Ichinomiya M."/>
            <person name="Sato N."/>
            <person name="Blanc-Mathieu R."/>
            <person name="Endo H."/>
            <person name="Kuwata A."/>
            <person name="Ogata H."/>
        </authorList>
    </citation>
    <scope>NUCLEOTIDE SEQUENCE [LARGE SCALE GENOMIC DNA]</scope>
</reference>
<sequence length="653" mass="69230">MVASSVSTVITACIALSNISAVSFDLFNSLSRGLHPVAYRLRRLSVWFPTGVTYAFFYATRYNIAAGNTPATQAELGYSAQDFAVVLTAGFWTYAFTAPFTGFISDSIGGRPALLLSTAGCFFCNGLLGLNFHQPHPLHFGPSAQYVGFAVLYCANIFFQGFGTCAVVKVNANWFTPLERGLFCGLYNILLTTGYYIALGGCPVIIQSLGFEFVFSLPAACLLVCFLLMLAFLQEAPTAEQLVRGGKVDETSALLASGGASTDDLKGKGAPIPAKGQASLVDLLKNPTFLCYLLAIMNLCWVRDGLVTWVYSFLEDAQGHPTSTDLAAMVGGGITLGGFAGGVLCGLVSDYVFDSARAPPILLFSFFQALTLTGLYLCATQGGSDVMIAALVLVMAIFMLGNYTLLSYTVPTDLPPEIVATAAGVMTAAGYLASGCAGIFMSKLISTYGYFAWFLSLQLATLLSATAIWVGSKWSLSDAGAPAEEYEPPPGPPELFKSSSTGHEEEGGRAAGLRKHTLSKKSTRKLDVLSMIMIGGESQVVPVREADKKIVRLSGVQDEFMRSRVGDSNFYLWDRNGTVGQRLAWRLAMVNNTPSRRNKEFLHRRRNDPTSYFGQRQQKKAGGGAGGGAGGLGGGGGGGGGGAAGRQAGVLPW</sequence>
<feature type="transmembrane region" description="Helical" evidence="6">
    <location>
        <begin position="45"/>
        <end position="64"/>
    </location>
</feature>
<keyword evidence="3 6" id="KW-1133">Transmembrane helix</keyword>
<feature type="transmembrane region" description="Helical" evidence="6">
    <location>
        <begin position="213"/>
        <end position="233"/>
    </location>
</feature>
<comment type="caution">
    <text evidence="8">The sequence shown here is derived from an EMBL/GenBank/DDBJ whole genome shotgun (WGS) entry which is preliminary data.</text>
</comment>
<evidence type="ECO:0000256" key="6">
    <source>
        <dbReference type="SAM" id="Phobius"/>
    </source>
</evidence>
<accession>A0ABQ6MKU4</accession>
<feature type="transmembrane region" description="Helical" evidence="6">
    <location>
        <begin position="361"/>
        <end position="379"/>
    </location>
</feature>
<evidence type="ECO:0000256" key="1">
    <source>
        <dbReference type="ARBA" id="ARBA00004127"/>
    </source>
</evidence>
<evidence type="ECO:0000259" key="7">
    <source>
        <dbReference type="PROSITE" id="PS50850"/>
    </source>
</evidence>
<feature type="transmembrane region" description="Helical" evidence="6">
    <location>
        <begin position="386"/>
        <end position="406"/>
    </location>
</feature>
<feature type="domain" description="Major facilitator superfamily (MFS) profile" evidence="7">
    <location>
        <begin position="47"/>
        <end position="473"/>
    </location>
</feature>
<gene>
    <name evidence="8" type="ORF">TeGR_g4700</name>
</gene>
<evidence type="ECO:0000313" key="8">
    <source>
        <dbReference type="EMBL" id="GMI27699.1"/>
    </source>
</evidence>
<name>A0ABQ6MKU4_9STRA</name>
<feature type="transmembrane region" description="Helical" evidence="6">
    <location>
        <begin position="418"/>
        <end position="441"/>
    </location>
</feature>
<feature type="region of interest" description="Disordered" evidence="5">
    <location>
        <begin position="481"/>
        <end position="516"/>
    </location>
</feature>
<dbReference type="PANTHER" id="PTHR43826:SF3">
    <property type="entry name" value="GLUCOSE-6-PHOSPHATE EXCHANGER SLC37A4"/>
    <property type="match status" value="1"/>
</dbReference>
<dbReference type="SUPFAM" id="SSF103473">
    <property type="entry name" value="MFS general substrate transporter"/>
    <property type="match status" value="1"/>
</dbReference>
<dbReference type="PANTHER" id="PTHR43826">
    <property type="entry name" value="GLUCOSE-6-PHOSPHATE EXCHANGER SLC37A4"/>
    <property type="match status" value="1"/>
</dbReference>
<comment type="subcellular location">
    <subcellularLocation>
        <location evidence="1">Endomembrane system</location>
        <topology evidence="1">Multi-pass membrane protein</topology>
    </subcellularLocation>
</comment>
<feature type="transmembrane region" description="Helical" evidence="6">
    <location>
        <begin position="326"/>
        <end position="349"/>
    </location>
</feature>